<accession>A0A2H1KGV9</accession>
<dbReference type="AlphaFoldDB" id="A0A2H1KGV9"/>
<dbReference type="EMBL" id="FXZA01000037">
    <property type="protein sequence ID" value="SMX98956.1"/>
    <property type="molecule type" value="Genomic_DNA"/>
</dbReference>
<dbReference type="Proteomes" id="UP000234498">
    <property type="component" value="Unassembled WGS sequence"/>
</dbReference>
<evidence type="ECO:0000313" key="1">
    <source>
        <dbReference type="EMBL" id="SMX98956.1"/>
    </source>
</evidence>
<evidence type="ECO:0000313" key="2">
    <source>
        <dbReference type="Proteomes" id="UP000234498"/>
    </source>
</evidence>
<gene>
    <name evidence="1" type="ORF">BLIN101_03339</name>
</gene>
<protein>
    <submittedName>
        <fullName evidence="1">Uncharacterized protein</fullName>
    </submittedName>
</protein>
<sequence>MMPMSNSVDITTTLLTTLSPLVGVALGALIPGYFESKHSKRALEREDRQADDARERERKAAQLARIKELMHQVTLDLAMSVDEYERYIQMTGPAWADKLEELAADLSSAYRGIRKLYVGD</sequence>
<reference evidence="1 2" key="1">
    <citation type="submission" date="2017-03" db="EMBL/GenBank/DDBJ databases">
        <authorList>
            <person name="Afonso C.L."/>
            <person name="Miller P.J."/>
            <person name="Scott M.A."/>
            <person name="Spackman E."/>
            <person name="Goraichik I."/>
            <person name="Dimitrov K.M."/>
            <person name="Suarez D.L."/>
            <person name="Swayne D.E."/>
        </authorList>
    </citation>
    <scope>NUCLEOTIDE SEQUENCE [LARGE SCALE GENOMIC DNA]</scope>
    <source>
        <strain evidence="1 2">Mu101</strain>
    </source>
</reference>
<name>A0A2H1KGV9_BRELN</name>
<proteinExistence type="predicted"/>
<organism evidence="1 2">
    <name type="scientific">Brevibacterium linens</name>
    <dbReference type="NCBI Taxonomy" id="1703"/>
    <lineage>
        <taxon>Bacteria</taxon>
        <taxon>Bacillati</taxon>
        <taxon>Actinomycetota</taxon>
        <taxon>Actinomycetes</taxon>
        <taxon>Micrococcales</taxon>
        <taxon>Brevibacteriaceae</taxon>
        <taxon>Brevibacterium</taxon>
    </lineage>
</organism>